<feature type="chain" id="PRO_5009193501" evidence="1">
    <location>
        <begin position="20"/>
        <end position="309"/>
    </location>
</feature>
<organism evidence="2 3">
    <name type="scientific">Fragilariopsis cylindrus CCMP1102</name>
    <dbReference type="NCBI Taxonomy" id="635003"/>
    <lineage>
        <taxon>Eukaryota</taxon>
        <taxon>Sar</taxon>
        <taxon>Stramenopiles</taxon>
        <taxon>Ochrophyta</taxon>
        <taxon>Bacillariophyta</taxon>
        <taxon>Bacillariophyceae</taxon>
        <taxon>Bacillariophycidae</taxon>
        <taxon>Bacillariales</taxon>
        <taxon>Bacillariaceae</taxon>
        <taxon>Fragilariopsis</taxon>
    </lineage>
</organism>
<dbReference type="KEGG" id="fcy:FRACYDRAFT_267671"/>
<dbReference type="EMBL" id="KV784354">
    <property type="protein sequence ID" value="OEU20527.1"/>
    <property type="molecule type" value="Genomic_DNA"/>
</dbReference>
<reference evidence="2 3" key="1">
    <citation type="submission" date="2016-09" db="EMBL/GenBank/DDBJ databases">
        <title>Extensive genetic diversity and differential bi-allelic expression allows diatom success in the polar Southern Ocean.</title>
        <authorList>
            <consortium name="DOE Joint Genome Institute"/>
            <person name="Mock T."/>
            <person name="Otillar R.P."/>
            <person name="Strauss J."/>
            <person name="Dupont C."/>
            <person name="Frickenhaus S."/>
            <person name="Maumus F."/>
            <person name="Mcmullan M."/>
            <person name="Sanges R."/>
            <person name="Schmutz J."/>
            <person name="Toseland A."/>
            <person name="Valas R."/>
            <person name="Veluchamy A."/>
            <person name="Ward B.J."/>
            <person name="Allen A."/>
            <person name="Barry K."/>
            <person name="Falciatore A."/>
            <person name="Ferrante M."/>
            <person name="Fortunato A.E."/>
            <person name="Gloeckner G."/>
            <person name="Gruber A."/>
            <person name="Hipkin R."/>
            <person name="Janech M."/>
            <person name="Kroth P."/>
            <person name="Leese F."/>
            <person name="Lindquist E."/>
            <person name="Lyon B.R."/>
            <person name="Martin J."/>
            <person name="Mayer C."/>
            <person name="Parker M."/>
            <person name="Quesneville H."/>
            <person name="Raymond J."/>
            <person name="Uhlig C."/>
            <person name="Valentin K.U."/>
            <person name="Worden A.Z."/>
            <person name="Armbrust E.V."/>
            <person name="Bowler C."/>
            <person name="Green B."/>
            <person name="Moulton V."/>
            <person name="Van Oosterhout C."/>
            <person name="Grigoriev I."/>
        </authorList>
    </citation>
    <scope>NUCLEOTIDE SEQUENCE [LARGE SCALE GENOMIC DNA]</scope>
    <source>
        <strain evidence="2 3">CCMP1102</strain>
    </source>
</reference>
<dbReference type="OrthoDB" id="54024at2759"/>
<feature type="signal peptide" evidence="1">
    <location>
        <begin position="1"/>
        <end position="19"/>
    </location>
</feature>
<dbReference type="Proteomes" id="UP000095751">
    <property type="component" value="Unassembled WGS sequence"/>
</dbReference>
<protein>
    <submittedName>
        <fullName evidence="2">Chitinase-like protein</fullName>
    </submittedName>
</protein>
<dbReference type="AlphaFoldDB" id="A0A1E7FQX1"/>
<keyword evidence="3" id="KW-1185">Reference proteome</keyword>
<sequence length="309" mass="30433">MKFCVAAVLALSSVVPTYSFSYLDQLGGASPVVASTVNVAPPVPVAATVVEPPFFFTNGASDAVAADSPAFFFTSGSTDLPTETATSAGSYLDVLGNDTTGASGPGMANYLDALPQNNASGGPGISTYASSLNQAASEVYMATAPAAAPTFAASPAAAEVSHPITDLTAAVAAAAPSAGSYLDALATGSSSSGAGITTYLETLPQTCILSGGAGMSTYASNLVSANVVSGAGVPTYTDVLGGGLSSYTNSFSPFGAASISSSGSSQSNFAIGSVTGRFDFTLEADAAMIAQLQAAGNRRVTIKGKMKLL</sequence>
<name>A0A1E7FQX1_9STRA</name>
<dbReference type="InParanoid" id="A0A1E7FQX1"/>
<gene>
    <name evidence="2" type="primary">CHI14</name>
    <name evidence="2" type="ORF">FRACYDRAFT_267671</name>
</gene>
<proteinExistence type="predicted"/>
<evidence type="ECO:0000313" key="3">
    <source>
        <dbReference type="Proteomes" id="UP000095751"/>
    </source>
</evidence>
<evidence type="ECO:0000313" key="2">
    <source>
        <dbReference type="EMBL" id="OEU20527.1"/>
    </source>
</evidence>
<evidence type="ECO:0000256" key="1">
    <source>
        <dbReference type="SAM" id="SignalP"/>
    </source>
</evidence>
<accession>A0A1E7FQX1</accession>
<keyword evidence="1" id="KW-0732">Signal</keyword>